<accession>A0A330GH47</accession>
<organism evidence="2 3">
    <name type="scientific">Mesorhizobium atlanticum</name>
    <dbReference type="NCBI Taxonomy" id="2233532"/>
    <lineage>
        <taxon>Bacteria</taxon>
        <taxon>Pseudomonadati</taxon>
        <taxon>Pseudomonadota</taxon>
        <taxon>Alphaproteobacteria</taxon>
        <taxon>Hyphomicrobiales</taxon>
        <taxon>Phyllobacteriaceae</taxon>
        <taxon>Mesorhizobium</taxon>
    </lineage>
</organism>
<evidence type="ECO:0000313" key="3">
    <source>
        <dbReference type="Proteomes" id="UP000251956"/>
    </source>
</evidence>
<name>A0A330GH47_9HYPH</name>
<evidence type="ECO:0000313" key="2">
    <source>
        <dbReference type="EMBL" id="RAZ71191.1"/>
    </source>
</evidence>
<protein>
    <submittedName>
        <fullName evidence="2">Uncharacterized protein</fullName>
    </submittedName>
</protein>
<dbReference type="EMBL" id="QMBQ01000015">
    <property type="protein sequence ID" value="RAZ71191.1"/>
    <property type="molecule type" value="Genomic_DNA"/>
</dbReference>
<reference evidence="2 3" key="1">
    <citation type="submission" date="2018-07" db="EMBL/GenBank/DDBJ databases">
        <title>Diversity of Mesorhizobium strains in Brazil.</title>
        <authorList>
            <person name="Helene L.C.F."/>
            <person name="Dall'Agnol R."/>
            <person name="Delamuta J.R.M."/>
            <person name="Hungria M."/>
        </authorList>
    </citation>
    <scope>NUCLEOTIDE SEQUENCE [LARGE SCALE GENOMIC DNA]</scope>
    <source>
        <strain evidence="2 3">CNPSo 3140</strain>
    </source>
</reference>
<evidence type="ECO:0000256" key="1">
    <source>
        <dbReference type="SAM" id="MobiDB-lite"/>
    </source>
</evidence>
<feature type="region of interest" description="Disordered" evidence="1">
    <location>
        <begin position="73"/>
        <end position="93"/>
    </location>
</feature>
<proteinExistence type="predicted"/>
<dbReference type="Proteomes" id="UP000251956">
    <property type="component" value="Unassembled WGS sequence"/>
</dbReference>
<keyword evidence="3" id="KW-1185">Reference proteome</keyword>
<comment type="caution">
    <text evidence="2">The sequence shown here is derived from an EMBL/GenBank/DDBJ whole genome shotgun (WGS) entry which is preliminary data.</text>
</comment>
<dbReference type="AlphaFoldDB" id="A0A330GH47"/>
<gene>
    <name evidence="2" type="ORF">DPM35_31585</name>
</gene>
<sequence>MPDSESVSAAADYLPPRRGYMRRALSALLSPLRNRRRLLPPQNDYLRRDIGLDEREMPREYWEILVGSPVIPPRRDQRPSLLPTGAAGVRSWL</sequence>